<keyword evidence="4" id="KW-0479">Metal-binding</keyword>
<dbReference type="GO" id="GO:0004422">
    <property type="term" value="F:hypoxanthine phosphoribosyltransferase activity"/>
    <property type="evidence" value="ECO:0007669"/>
    <property type="project" value="TreeGrafter"/>
</dbReference>
<dbReference type="GO" id="GO:0032263">
    <property type="term" value="P:GMP salvage"/>
    <property type="evidence" value="ECO:0007669"/>
    <property type="project" value="TreeGrafter"/>
</dbReference>
<name>A0A927GXE0_9GAMM</name>
<keyword evidence="3 9" id="KW-0808">Transferase</keyword>
<evidence type="ECO:0000313" key="9">
    <source>
        <dbReference type="EMBL" id="MBD2860073.1"/>
    </source>
</evidence>
<comment type="caution">
    <text evidence="9">The sequence shown here is derived from an EMBL/GenBank/DDBJ whole genome shotgun (WGS) entry which is preliminary data.</text>
</comment>
<evidence type="ECO:0000256" key="1">
    <source>
        <dbReference type="ARBA" id="ARBA00022475"/>
    </source>
</evidence>
<dbReference type="GO" id="GO:0006166">
    <property type="term" value="P:purine ribonucleoside salvage"/>
    <property type="evidence" value="ECO:0007669"/>
    <property type="project" value="UniProtKB-KW"/>
</dbReference>
<dbReference type="SUPFAM" id="SSF53271">
    <property type="entry name" value="PRTase-like"/>
    <property type="match status" value="1"/>
</dbReference>
<dbReference type="InterPro" id="IPR029057">
    <property type="entry name" value="PRTase-like"/>
</dbReference>
<dbReference type="InterPro" id="IPR023747">
    <property type="entry name" value="Xanthine_Guanine_PRibTrfase"/>
</dbReference>
<evidence type="ECO:0000256" key="6">
    <source>
        <dbReference type="ARBA" id="ARBA00022842"/>
    </source>
</evidence>
<dbReference type="GO" id="GO:0032265">
    <property type="term" value="P:XMP salvage"/>
    <property type="evidence" value="ECO:0007669"/>
    <property type="project" value="TreeGrafter"/>
</dbReference>
<reference evidence="9" key="1">
    <citation type="submission" date="2020-09" db="EMBL/GenBank/DDBJ databases">
        <authorList>
            <person name="Yoon J.-W."/>
        </authorList>
    </citation>
    <scope>NUCLEOTIDE SEQUENCE</scope>
    <source>
        <strain evidence="9">KMU-158</strain>
    </source>
</reference>
<evidence type="ECO:0000256" key="7">
    <source>
        <dbReference type="ARBA" id="ARBA00023136"/>
    </source>
</evidence>
<dbReference type="InterPro" id="IPR000836">
    <property type="entry name" value="PRTase_dom"/>
</dbReference>
<dbReference type="EMBL" id="JACXLD010000011">
    <property type="protein sequence ID" value="MBD2860073.1"/>
    <property type="molecule type" value="Genomic_DNA"/>
</dbReference>
<dbReference type="PANTHER" id="PTHR39563:SF1">
    <property type="entry name" value="XANTHINE-GUANINE PHOSPHORIBOSYLTRANSFERASE"/>
    <property type="match status" value="1"/>
</dbReference>
<proteinExistence type="predicted"/>
<evidence type="ECO:0000256" key="2">
    <source>
        <dbReference type="ARBA" id="ARBA00022676"/>
    </source>
</evidence>
<keyword evidence="6" id="KW-0460">Magnesium</keyword>
<accession>A0A927GXE0</accession>
<gene>
    <name evidence="9" type="primary">gpt</name>
    <name evidence="9" type="ORF">IB286_13795</name>
</gene>
<dbReference type="GO" id="GO:0046872">
    <property type="term" value="F:metal ion binding"/>
    <property type="evidence" value="ECO:0007669"/>
    <property type="project" value="UniProtKB-KW"/>
</dbReference>
<dbReference type="GO" id="GO:0032264">
    <property type="term" value="P:IMP salvage"/>
    <property type="evidence" value="ECO:0007669"/>
    <property type="project" value="TreeGrafter"/>
</dbReference>
<keyword evidence="2 9" id="KW-0328">Glycosyltransferase</keyword>
<dbReference type="Proteomes" id="UP000610558">
    <property type="component" value="Unassembled WGS sequence"/>
</dbReference>
<dbReference type="Gene3D" id="3.40.50.2020">
    <property type="match status" value="1"/>
</dbReference>
<dbReference type="GO" id="GO:0000310">
    <property type="term" value="F:xanthine phosphoribosyltransferase activity"/>
    <property type="evidence" value="ECO:0007669"/>
    <property type="project" value="UniProtKB-EC"/>
</dbReference>
<protein>
    <submittedName>
        <fullName evidence="9">Xanthine phosphoribosyltransferase</fullName>
        <ecNumber evidence="9">2.4.2.22</ecNumber>
    </submittedName>
</protein>
<evidence type="ECO:0000256" key="5">
    <source>
        <dbReference type="ARBA" id="ARBA00022726"/>
    </source>
</evidence>
<keyword evidence="7" id="KW-0472">Membrane</keyword>
<evidence type="ECO:0000313" key="10">
    <source>
        <dbReference type="Proteomes" id="UP000610558"/>
    </source>
</evidence>
<evidence type="ECO:0000256" key="3">
    <source>
        <dbReference type="ARBA" id="ARBA00022679"/>
    </source>
</evidence>
<evidence type="ECO:0000256" key="4">
    <source>
        <dbReference type="ARBA" id="ARBA00022723"/>
    </source>
</evidence>
<keyword evidence="10" id="KW-1185">Reference proteome</keyword>
<evidence type="ECO:0000259" key="8">
    <source>
        <dbReference type="Pfam" id="PF00156"/>
    </source>
</evidence>
<dbReference type="PANTHER" id="PTHR39563">
    <property type="entry name" value="XANTHINE PHOSPHORIBOSYLTRANSFERASE"/>
    <property type="match status" value="1"/>
</dbReference>
<organism evidence="9 10">
    <name type="scientific">Spongiibacter pelagi</name>
    <dbReference type="NCBI Taxonomy" id="2760804"/>
    <lineage>
        <taxon>Bacteria</taxon>
        <taxon>Pseudomonadati</taxon>
        <taxon>Pseudomonadota</taxon>
        <taxon>Gammaproteobacteria</taxon>
        <taxon>Cellvibrionales</taxon>
        <taxon>Spongiibacteraceae</taxon>
        <taxon>Spongiibacter</taxon>
    </lineage>
</organism>
<dbReference type="RefSeq" id="WP_190766511.1">
    <property type="nucleotide sequence ID" value="NZ_JACXLD010000011.1"/>
</dbReference>
<feature type="domain" description="Phosphoribosyltransferase" evidence="8">
    <location>
        <begin position="13"/>
        <end position="145"/>
    </location>
</feature>
<dbReference type="Pfam" id="PF00156">
    <property type="entry name" value="Pribosyltran"/>
    <property type="match status" value="1"/>
</dbReference>
<dbReference type="NCBIfam" id="NF006613">
    <property type="entry name" value="PRK09177.1"/>
    <property type="match status" value="1"/>
</dbReference>
<dbReference type="EC" id="2.4.2.22" evidence="9"/>
<sequence>MSDATSNHYFLSWDELHRDTRILAKKLTYKKWQGIIGIARGGLIPAAILARELNIRLMDTLCISSYDHDRQGELNVLKAVEGNGAGYLLVDDLVDTGVTAKAAQDMLPEATLVTVYAKPKAKSLAAFYARDFEQETWIHFPWDIAPSYSEPLVK</sequence>
<dbReference type="CDD" id="cd06223">
    <property type="entry name" value="PRTases_typeI"/>
    <property type="match status" value="1"/>
</dbReference>
<dbReference type="AlphaFoldDB" id="A0A927GXE0"/>
<keyword evidence="1" id="KW-1003">Cell membrane</keyword>
<dbReference type="GO" id="GO:0005829">
    <property type="term" value="C:cytosol"/>
    <property type="evidence" value="ECO:0007669"/>
    <property type="project" value="TreeGrafter"/>
</dbReference>
<keyword evidence="5" id="KW-0660">Purine salvage</keyword>